<dbReference type="EMBL" id="FMBE01000014">
    <property type="protein sequence ID" value="SCC54495.1"/>
    <property type="molecule type" value="Genomic_DNA"/>
</dbReference>
<dbReference type="AlphaFoldDB" id="A0A1C4FFS9"/>
<dbReference type="Pfam" id="PF01564">
    <property type="entry name" value="Spermine_synth"/>
    <property type="match status" value="1"/>
</dbReference>
<sequence length="395" mass="46095">MTEHSLYSKEQIFLHSVDSVLRGDRIFNGSQTDDFALANLKNNKKILLLGGGQGGALRPFLINNPETEVYVVDLDENNIAITNAIHNKYFPFISRNIKFFDINAENIYDFFEGYQFDCICIDLYTNIGYPEFVFTINYLKKIKSLLSDNGLVILNAFGLPDHLHPLQGNNPQIYILGLLNQVFNNISYISNRRNMTMVSSMDDTPISLGKPDVKLNSHDLLAYNMLNLRWKSRFKIDKPINPGYLKPDILTKTFLNEEMFLRWDTLLNVLNKYMIDKQEPLTIQNLRDCVLNKREIFLQLTIDLLRDKRIEASFLPIYLGSLSYNIKYDFSWFIEWFITNKSFIMKNHLEWGVHFGLTQIVSIIINQYGKYDDFINDINSIIQEKGFCYESSLWK</sequence>
<accession>A0A1C4FFS9</accession>
<gene>
    <name evidence="1" type="ORF">BC05F1_04369</name>
</gene>
<dbReference type="Proteomes" id="UP000196052">
    <property type="component" value="Unassembled WGS sequence"/>
</dbReference>
<dbReference type="RefSeq" id="WP_088123187.1">
    <property type="nucleotide sequence ID" value="NZ_FMBE01000014.1"/>
</dbReference>
<organism evidence="1 2">
    <name type="scientific">Bacillus wiedmannii</name>
    <dbReference type="NCBI Taxonomy" id="1890302"/>
    <lineage>
        <taxon>Bacteria</taxon>
        <taxon>Bacillati</taxon>
        <taxon>Bacillota</taxon>
        <taxon>Bacilli</taxon>
        <taxon>Bacillales</taxon>
        <taxon>Bacillaceae</taxon>
        <taxon>Bacillus</taxon>
        <taxon>Bacillus cereus group</taxon>
    </lineage>
</organism>
<dbReference type="Gene3D" id="3.40.50.150">
    <property type="entry name" value="Vaccinia Virus protein VP39"/>
    <property type="match status" value="1"/>
</dbReference>
<proteinExistence type="predicted"/>
<evidence type="ECO:0000313" key="2">
    <source>
        <dbReference type="Proteomes" id="UP000196052"/>
    </source>
</evidence>
<evidence type="ECO:0000313" key="1">
    <source>
        <dbReference type="EMBL" id="SCC54495.1"/>
    </source>
</evidence>
<protein>
    <recommendedName>
        <fullName evidence="3">PABS domain-containing protein</fullName>
    </recommendedName>
</protein>
<evidence type="ECO:0008006" key="3">
    <source>
        <dbReference type="Google" id="ProtNLM"/>
    </source>
</evidence>
<name>A0A1C4FFS9_9BACI</name>
<dbReference type="InterPro" id="IPR029063">
    <property type="entry name" value="SAM-dependent_MTases_sf"/>
</dbReference>
<dbReference type="SUPFAM" id="SSF53335">
    <property type="entry name" value="S-adenosyl-L-methionine-dependent methyltransferases"/>
    <property type="match status" value="1"/>
</dbReference>
<reference evidence="2" key="1">
    <citation type="submission" date="2016-08" db="EMBL/GenBank/DDBJ databases">
        <authorList>
            <person name="Loux V."/>
            <person name="Rue O."/>
        </authorList>
    </citation>
    <scope>NUCLEOTIDE SEQUENCE [LARGE SCALE GENOMIC DNA]</scope>
    <source>
        <strain evidence="2">INRA Bc05-F1</strain>
    </source>
</reference>